<proteinExistence type="predicted"/>
<dbReference type="OrthoDB" id="3169239at2"/>
<dbReference type="Pfam" id="PF00724">
    <property type="entry name" value="Oxidored_FMN"/>
    <property type="match status" value="1"/>
</dbReference>
<keyword evidence="8" id="KW-1185">Reference proteome</keyword>
<dbReference type="SUPFAM" id="SSF51395">
    <property type="entry name" value="FMN-linked oxidoreductases"/>
    <property type="match status" value="1"/>
</dbReference>
<evidence type="ECO:0000256" key="2">
    <source>
        <dbReference type="ARBA" id="ARBA00022630"/>
    </source>
</evidence>
<dbReference type="InterPro" id="IPR001155">
    <property type="entry name" value="OxRdtase_FMN_N"/>
</dbReference>
<dbReference type="GO" id="GO:0003959">
    <property type="term" value="F:NADPH dehydrogenase activity"/>
    <property type="evidence" value="ECO:0007669"/>
    <property type="project" value="InterPro"/>
</dbReference>
<keyword evidence="3" id="KW-0288">FMN</keyword>
<dbReference type="HOGENOM" id="CLU_012153_2_0_11"/>
<name>E2SF43_9ACTN</name>
<dbReference type="GO" id="GO:0050661">
    <property type="term" value="F:NADP binding"/>
    <property type="evidence" value="ECO:0007669"/>
    <property type="project" value="InterPro"/>
</dbReference>
<dbReference type="Proteomes" id="UP000003111">
    <property type="component" value="Unassembled WGS sequence"/>
</dbReference>
<evidence type="ECO:0000313" key="7">
    <source>
        <dbReference type="EMBL" id="EFQ82128.1"/>
    </source>
</evidence>
<dbReference type="EMBL" id="ACLF03000011">
    <property type="protein sequence ID" value="EFQ82128.1"/>
    <property type="molecule type" value="Genomic_DNA"/>
</dbReference>
<keyword evidence="4" id="KW-0521">NADP</keyword>
<keyword evidence="5" id="KW-0560">Oxidoreductase</keyword>
<dbReference type="AlphaFoldDB" id="E2SF43"/>
<dbReference type="STRING" id="585531.HMPREF0063_12652"/>
<protein>
    <submittedName>
        <fullName evidence="7">Oxidoreductase, FAD/FMN-binding protein</fullName>
    </submittedName>
</protein>
<feature type="domain" description="NADH:flavin oxidoreductase/NADH oxidase N-terminal" evidence="6">
    <location>
        <begin position="4"/>
        <end position="342"/>
    </location>
</feature>
<evidence type="ECO:0000256" key="5">
    <source>
        <dbReference type="ARBA" id="ARBA00023002"/>
    </source>
</evidence>
<reference evidence="7" key="1">
    <citation type="submission" date="2010-08" db="EMBL/GenBank/DDBJ databases">
        <authorList>
            <person name="Muzny D."/>
            <person name="Qin X."/>
            <person name="Buhay C."/>
            <person name="Dugan-Rocha S."/>
            <person name="Ding Y."/>
            <person name="Chen G."/>
            <person name="Hawes A."/>
            <person name="Holder M."/>
            <person name="Jhangiani S."/>
            <person name="Johnson A."/>
            <person name="Khan Z."/>
            <person name="Li Z."/>
            <person name="Liu W."/>
            <person name="Liu X."/>
            <person name="Perez L."/>
            <person name="Shen H."/>
            <person name="Wang Q."/>
            <person name="Watt J."/>
            <person name="Xi L."/>
            <person name="Xin Y."/>
            <person name="Zhou J."/>
            <person name="Deng J."/>
            <person name="Jiang H."/>
            <person name="Liu Y."/>
            <person name="Qu J."/>
            <person name="Song X.-Z."/>
            <person name="Zhang L."/>
            <person name="Villasana D."/>
            <person name="Johnson A."/>
            <person name="Liu J."/>
            <person name="Liyanage D."/>
            <person name="Lorensuhewa L."/>
            <person name="Robinson T."/>
            <person name="Song A."/>
            <person name="Song B.-B."/>
            <person name="Dinh H."/>
            <person name="Thornton R."/>
            <person name="Coyle M."/>
            <person name="Francisco L."/>
            <person name="Jackson L."/>
            <person name="Javaid M."/>
            <person name="Korchina V."/>
            <person name="Kovar C."/>
            <person name="Mata R."/>
            <person name="Mathew T."/>
            <person name="Ngo R."/>
            <person name="Nguyen L."/>
            <person name="Nguyen N."/>
            <person name="Okwuonu G."/>
            <person name="Ongeri F."/>
            <person name="Pham C."/>
            <person name="Simmons D."/>
            <person name="Wilczek-Boney K."/>
            <person name="Hale W."/>
            <person name="Jakkamsetti A."/>
            <person name="Pham P."/>
            <person name="Ruth R."/>
            <person name="San Lucas F."/>
            <person name="Warren J."/>
            <person name="Zhang J."/>
            <person name="Zhao Z."/>
            <person name="Zhou C."/>
            <person name="Zhu D."/>
            <person name="Lee S."/>
            <person name="Bess C."/>
            <person name="Blankenburg K."/>
            <person name="Forbes L."/>
            <person name="Fu Q."/>
            <person name="Gubbala S."/>
            <person name="Hirani K."/>
            <person name="Jayaseelan J.C."/>
            <person name="Lara F."/>
            <person name="Munidasa M."/>
            <person name="Palculict T."/>
            <person name="Patil S."/>
            <person name="Pu L.-L."/>
            <person name="Saada N."/>
            <person name="Tang L."/>
            <person name="Weissenberger G."/>
            <person name="Zhu Y."/>
            <person name="Hemphill L."/>
            <person name="Shang Y."/>
            <person name="Youmans B."/>
            <person name="Ayvaz T."/>
            <person name="Ross M."/>
            <person name="Santibanez J."/>
            <person name="Aqrawi P."/>
            <person name="Gross S."/>
            <person name="Joshi V."/>
            <person name="Fowler G."/>
            <person name="Nazareth L."/>
            <person name="Reid J."/>
            <person name="Worley K."/>
            <person name="Petrosino J."/>
            <person name="Highlander S."/>
            <person name="Gibbs R."/>
        </authorList>
    </citation>
    <scope>NUCLEOTIDE SEQUENCE [LARGE SCALE GENOMIC DNA]</scope>
    <source>
        <strain evidence="7">DSM 15272</strain>
    </source>
</reference>
<dbReference type="RefSeq" id="WP_007079491.1">
    <property type="nucleotide sequence ID" value="NZ_CM001024.1"/>
</dbReference>
<dbReference type="eggNOG" id="COG1902">
    <property type="taxonomic scope" value="Bacteria"/>
</dbReference>
<dbReference type="InterPro" id="IPR044152">
    <property type="entry name" value="YqjM-like"/>
</dbReference>
<dbReference type="GO" id="GO:0010181">
    <property type="term" value="F:FMN binding"/>
    <property type="evidence" value="ECO:0007669"/>
    <property type="project" value="InterPro"/>
</dbReference>
<gene>
    <name evidence="7" type="ORF">HMPREF0063_12652</name>
</gene>
<keyword evidence="2" id="KW-0285">Flavoprotein</keyword>
<accession>E2SF43</accession>
<evidence type="ECO:0000256" key="1">
    <source>
        <dbReference type="ARBA" id="ARBA00001917"/>
    </source>
</evidence>
<evidence type="ECO:0000256" key="3">
    <source>
        <dbReference type="ARBA" id="ARBA00022643"/>
    </source>
</evidence>
<dbReference type="Gene3D" id="3.20.20.70">
    <property type="entry name" value="Aldolase class I"/>
    <property type="match status" value="1"/>
</dbReference>
<dbReference type="CDD" id="cd02932">
    <property type="entry name" value="OYE_YqiM_FMN"/>
    <property type="match status" value="1"/>
</dbReference>
<dbReference type="PANTHER" id="PTHR43303:SF4">
    <property type="entry name" value="NADPH DEHYDROGENASE C23G7.10C-RELATED"/>
    <property type="match status" value="1"/>
</dbReference>
<evidence type="ECO:0000256" key="4">
    <source>
        <dbReference type="ARBA" id="ARBA00022857"/>
    </source>
</evidence>
<organism evidence="7 8">
    <name type="scientific">Aeromicrobium marinum DSM 15272</name>
    <dbReference type="NCBI Taxonomy" id="585531"/>
    <lineage>
        <taxon>Bacteria</taxon>
        <taxon>Bacillati</taxon>
        <taxon>Actinomycetota</taxon>
        <taxon>Actinomycetes</taxon>
        <taxon>Propionibacteriales</taxon>
        <taxon>Nocardioidaceae</taxon>
        <taxon>Aeromicrobium</taxon>
    </lineage>
</organism>
<dbReference type="PANTHER" id="PTHR43303">
    <property type="entry name" value="NADPH DEHYDROGENASE C23G7.10C-RELATED"/>
    <property type="match status" value="1"/>
</dbReference>
<evidence type="ECO:0000259" key="6">
    <source>
        <dbReference type="Pfam" id="PF00724"/>
    </source>
</evidence>
<sequence length="363" mass="37821">MPSILDPLTLRGVTARNRIWLAPMCQYSAFAGDGVPTDWHLVHLGARAAGGFGLVMAEATAVVPEGRISPHDVGLWDDAQVTAWKRVTDFVRGQGAVPAVQLAHAGRKASLASPLDEGGGDPLTDAEGGWQPVGPGADPFPGLREPRALTTDEIADVVAAFAAAAGRADRAGFDVVEVHAAHGYLLHAFLSPLSNTRTDAYGGDLAGRSRFLVEVVDAIRAVWPADKPVLVRLSGTDWVEGGWTVDESAALTETLGAHGVDLVDVSSAGNTATADIPVGPGYQVPLAARIREVSGVPTGAVGLITEAAQAQAVLDDGSADVVLLGRVALREPAWPLRAAHDLGVGPRAAPYPPQYHRGSWRRA</sequence>
<evidence type="ECO:0000313" key="8">
    <source>
        <dbReference type="Proteomes" id="UP000003111"/>
    </source>
</evidence>
<comment type="caution">
    <text evidence="7">The sequence shown here is derived from an EMBL/GenBank/DDBJ whole genome shotgun (WGS) entry which is preliminary data.</text>
</comment>
<comment type="cofactor">
    <cofactor evidence="1">
        <name>FMN</name>
        <dbReference type="ChEBI" id="CHEBI:58210"/>
    </cofactor>
</comment>
<dbReference type="InterPro" id="IPR013785">
    <property type="entry name" value="Aldolase_TIM"/>
</dbReference>